<evidence type="ECO:0000313" key="4">
    <source>
        <dbReference type="Proteomes" id="UP000321933"/>
    </source>
</evidence>
<sequence length="305" mass="31313">MKLLSRKNDRQDGSSKGLGTAVKGLGLGLAMLFSGTAAAMPITSWDWALFAAWTGGTVQGGGPAETANPITAGPLAGDATLLWPPGDDDQSFINIVNPYIGTSAFAGIGADGTASLLNLTETAPGSGVWEGSAMATLYQHQNNVVNGNTLVMASLDTWYTMQPAIGAGPAGVFPTSGTQTINFLETDNAANPCAAGGSNPCPDAFIVQGAGPLNTSFFFNGFFYDFFVSQADGSPLDVLAPEACEAVLGAGNTECVGLLTPEGGLNEFQFLVNLTARVPEPSVLALFGLGLSGLALVGWRRRNAR</sequence>
<dbReference type="EMBL" id="VRYZ01000008">
    <property type="protein sequence ID" value="TXS89669.1"/>
    <property type="molecule type" value="Genomic_DNA"/>
</dbReference>
<keyword evidence="1" id="KW-0472">Membrane</keyword>
<evidence type="ECO:0000259" key="2">
    <source>
        <dbReference type="Pfam" id="PF07589"/>
    </source>
</evidence>
<comment type="caution">
    <text evidence="3">The sequence shown here is derived from an EMBL/GenBank/DDBJ whole genome shotgun (WGS) entry which is preliminary data.</text>
</comment>
<keyword evidence="1" id="KW-1133">Transmembrane helix</keyword>
<dbReference type="AlphaFoldDB" id="A0A5C8ZPS0"/>
<dbReference type="NCBIfam" id="TIGR02595">
    <property type="entry name" value="PEP_CTERM"/>
    <property type="match status" value="1"/>
</dbReference>
<dbReference type="Pfam" id="PF07589">
    <property type="entry name" value="PEP-CTERM"/>
    <property type="match status" value="1"/>
</dbReference>
<keyword evidence="4" id="KW-1185">Reference proteome</keyword>
<feature type="domain" description="Ice-binding protein C-terminal" evidence="2">
    <location>
        <begin position="278"/>
        <end position="302"/>
    </location>
</feature>
<dbReference type="InterPro" id="IPR013424">
    <property type="entry name" value="Ice-binding_C"/>
</dbReference>
<dbReference type="Proteomes" id="UP000321933">
    <property type="component" value="Unassembled WGS sequence"/>
</dbReference>
<accession>A0A5C8ZPS0</accession>
<dbReference type="RefSeq" id="WP_148065527.1">
    <property type="nucleotide sequence ID" value="NZ_VRYZ01000008.1"/>
</dbReference>
<keyword evidence="1" id="KW-0812">Transmembrane</keyword>
<feature type="transmembrane region" description="Helical" evidence="1">
    <location>
        <begin position="282"/>
        <end position="299"/>
    </location>
</feature>
<organism evidence="3 4">
    <name type="scientific">Parahaliea aestuarii</name>
    <dbReference type="NCBI Taxonomy" id="1852021"/>
    <lineage>
        <taxon>Bacteria</taxon>
        <taxon>Pseudomonadati</taxon>
        <taxon>Pseudomonadota</taxon>
        <taxon>Gammaproteobacteria</taxon>
        <taxon>Cellvibrionales</taxon>
        <taxon>Halieaceae</taxon>
        <taxon>Parahaliea</taxon>
    </lineage>
</organism>
<name>A0A5C8ZPS0_9GAMM</name>
<reference evidence="3 4" key="1">
    <citation type="submission" date="2019-08" db="EMBL/GenBank/DDBJ databases">
        <title>Parahaliea maris sp. nov., isolated from the surface seawater.</title>
        <authorList>
            <person name="Liu Y."/>
        </authorList>
    </citation>
    <scope>NUCLEOTIDE SEQUENCE [LARGE SCALE GENOMIC DNA]</scope>
    <source>
        <strain evidence="3 4">S2-26</strain>
    </source>
</reference>
<proteinExistence type="predicted"/>
<protein>
    <submittedName>
        <fullName evidence="3">PEP-CTERM sorting domain-containing protein</fullName>
    </submittedName>
</protein>
<gene>
    <name evidence="3" type="ORF">FVW59_16785</name>
</gene>
<evidence type="ECO:0000256" key="1">
    <source>
        <dbReference type="SAM" id="Phobius"/>
    </source>
</evidence>
<dbReference type="NCBIfam" id="NF038125">
    <property type="entry name" value="PEP_CTERM_THxN"/>
    <property type="match status" value="1"/>
</dbReference>
<evidence type="ECO:0000313" key="3">
    <source>
        <dbReference type="EMBL" id="TXS89669.1"/>
    </source>
</evidence>
<dbReference type="OrthoDB" id="5787358at2"/>
<feature type="transmembrane region" description="Helical" evidence="1">
    <location>
        <begin position="21"/>
        <end position="42"/>
    </location>
</feature>